<dbReference type="InterPro" id="IPR036116">
    <property type="entry name" value="FN3_sf"/>
</dbReference>
<feature type="domain" description="Fibronectin type-III" evidence="3">
    <location>
        <begin position="121"/>
        <end position="218"/>
    </location>
</feature>
<gene>
    <name evidence="4" type="ORF">UPYG_G00306640</name>
</gene>
<evidence type="ECO:0000259" key="3">
    <source>
        <dbReference type="PROSITE" id="PS50853"/>
    </source>
</evidence>
<dbReference type="Gene3D" id="2.60.40.10">
    <property type="entry name" value="Immunoglobulins"/>
    <property type="match status" value="2"/>
</dbReference>
<feature type="signal peptide" evidence="2">
    <location>
        <begin position="1"/>
        <end position="22"/>
    </location>
</feature>
<dbReference type="PROSITE" id="PS50853">
    <property type="entry name" value="FN3"/>
    <property type="match status" value="2"/>
</dbReference>
<feature type="compositionally biased region" description="Polar residues" evidence="1">
    <location>
        <begin position="330"/>
        <end position="346"/>
    </location>
</feature>
<feature type="compositionally biased region" description="Low complexity" evidence="1">
    <location>
        <begin position="306"/>
        <end position="322"/>
    </location>
</feature>
<dbReference type="Proteomes" id="UP001557470">
    <property type="component" value="Unassembled WGS sequence"/>
</dbReference>
<reference evidence="4 5" key="1">
    <citation type="submission" date="2024-06" db="EMBL/GenBank/DDBJ databases">
        <authorList>
            <person name="Pan Q."/>
            <person name="Wen M."/>
            <person name="Jouanno E."/>
            <person name="Zahm M."/>
            <person name="Klopp C."/>
            <person name="Cabau C."/>
            <person name="Louis A."/>
            <person name="Berthelot C."/>
            <person name="Parey E."/>
            <person name="Roest Crollius H."/>
            <person name="Montfort J."/>
            <person name="Robinson-Rechavi M."/>
            <person name="Bouchez O."/>
            <person name="Lampietro C."/>
            <person name="Lopez Roques C."/>
            <person name="Donnadieu C."/>
            <person name="Postlethwait J."/>
            <person name="Bobe J."/>
            <person name="Verreycken H."/>
            <person name="Guiguen Y."/>
        </authorList>
    </citation>
    <scope>NUCLEOTIDE SEQUENCE [LARGE SCALE GENOMIC DNA]</scope>
    <source>
        <strain evidence="4">Up_M1</strain>
        <tissue evidence="4">Testis</tissue>
    </source>
</reference>
<dbReference type="InterPro" id="IPR049109">
    <property type="entry name" value="TARSH/FNDC1_C"/>
</dbReference>
<dbReference type="InterPro" id="IPR013783">
    <property type="entry name" value="Ig-like_fold"/>
</dbReference>
<feature type="chain" id="PRO_5044740448" description="Fibronectin type-III domain-containing protein" evidence="2">
    <location>
        <begin position="23"/>
        <end position="900"/>
    </location>
</feature>
<feature type="compositionally biased region" description="Low complexity" evidence="1">
    <location>
        <begin position="363"/>
        <end position="374"/>
    </location>
</feature>
<dbReference type="InterPro" id="IPR003961">
    <property type="entry name" value="FN3_dom"/>
</dbReference>
<dbReference type="AlphaFoldDB" id="A0ABD0VYP3"/>
<keyword evidence="5" id="KW-1185">Reference proteome</keyword>
<keyword evidence="2" id="KW-0732">Signal</keyword>
<dbReference type="SMART" id="SM00060">
    <property type="entry name" value="FN3"/>
    <property type="match status" value="2"/>
</dbReference>
<feature type="region of interest" description="Disordered" evidence="1">
    <location>
        <begin position="294"/>
        <end position="559"/>
    </location>
</feature>
<dbReference type="Pfam" id="PF00041">
    <property type="entry name" value="fn3"/>
    <property type="match status" value="2"/>
</dbReference>
<sequence length="900" mass="99665">MQRAHTFLHFFFLVSIAGMALASLSTARRSRVRRQNMKVKINATGDTIVMKFLHPNPDTKLEGYIMGYGSNMFSNQIIHLPKDGIPIQTEIDAEPKYLIVVQPIPAKNVKRECTGRVDLEKPLHLVIGSVSPSSVKLSWGTLLQSPYENVMVDCLENSQYNIRYRENNKTWNYQTCPTSKTVIDDLKPNTLYDFGVQPKKEERNGPWSEIVTCKTNTGERLPQKPKKPRTSLTPLLLKPIHSPLFPPHHAVLNTSLIRPVIRAPAAPRTTFAPTSANRQPSLATPRPTIPLVQQKSMGQAAQIRFDSSPSVDVTHSSSTTPDALSAVPRISSTVHRASSEDPSASSIGPHHPRTRPHTRFQFPSSTNLPLTSTSDPESASDRHGHRHWGAGQGRSRPRPDQPAKVILTQQTPTAPSRSQVGPALPGPALATPRANNKSQGASPKRPLPPAKPRKPTATRNETWPRYPSSPPSRPKPTRPFRKGAPTPNGEGQRGFAIPRPSVPTRKPGSKAVPRPLNPKHPIKKRPNLPKKPINEGSKAVPRPLNPKDLIKNPNLPKKPVNEVKFRDQKLKDKVNIFKGIPQVTAKPTKQKTTTLPPTLNATTNNSLVFSSLPASEVDALGKKRFVGPNVVYKTDKKPDEPCSITNSLSLFPEEERLEINVTAPPRFPPSNVTVLTVEGCPSFVIVDWNKGDNETTEYEVTSRTEGPDGEEVSITKTNQTHTAVENLKPDSRYAFEVKSKNELGASPASDPVAFSTESADPRVSENMSGKAAIWTQFPFKADSYSECTGKMYVKRTWYRKFVGIQLCNSLRYKIYMSDSLTGKFYNIGDQTGHGEDHCQFVDSFLDGRTGTQLLAEQLPNRKGFYRAMRQEPVSFGEIGGNSHTTYVAWYECGTPIPGKW</sequence>
<evidence type="ECO:0000256" key="2">
    <source>
        <dbReference type="SAM" id="SignalP"/>
    </source>
</evidence>
<evidence type="ECO:0000313" key="5">
    <source>
        <dbReference type="Proteomes" id="UP001557470"/>
    </source>
</evidence>
<organism evidence="4 5">
    <name type="scientific">Umbra pygmaea</name>
    <name type="common">Eastern mudminnow</name>
    <dbReference type="NCBI Taxonomy" id="75934"/>
    <lineage>
        <taxon>Eukaryota</taxon>
        <taxon>Metazoa</taxon>
        <taxon>Chordata</taxon>
        <taxon>Craniata</taxon>
        <taxon>Vertebrata</taxon>
        <taxon>Euteleostomi</taxon>
        <taxon>Actinopterygii</taxon>
        <taxon>Neopterygii</taxon>
        <taxon>Teleostei</taxon>
        <taxon>Protacanthopterygii</taxon>
        <taxon>Esociformes</taxon>
        <taxon>Umbridae</taxon>
        <taxon>Umbra</taxon>
    </lineage>
</organism>
<dbReference type="PANTHER" id="PTHR23197">
    <property type="entry name" value="TARSH-RELATED FIBRONECTIN DOMAIN-CONTAINING"/>
    <property type="match status" value="1"/>
</dbReference>
<dbReference type="Pfam" id="PF21731">
    <property type="entry name" value="TARSH_C"/>
    <property type="match status" value="1"/>
</dbReference>
<proteinExistence type="predicted"/>
<protein>
    <recommendedName>
        <fullName evidence="3">Fibronectin type-III domain-containing protein</fullName>
    </recommendedName>
</protein>
<dbReference type="EMBL" id="JAGEUA010000010">
    <property type="protein sequence ID" value="KAL0963459.1"/>
    <property type="molecule type" value="Genomic_DNA"/>
</dbReference>
<name>A0ABD0VYP3_UMBPY</name>
<dbReference type="CDD" id="cd00063">
    <property type="entry name" value="FN3"/>
    <property type="match status" value="2"/>
</dbReference>
<evidence type="ECO:0000313" key="4">
    <source>
        <dbReference type="EMBL" id="KAL0963459.1"/>
    </source>
</evidence>
<evidence type="ECO:0000256" key="1">
    <source>
        <dbReference type="SAM" id="MobiDB-lite"/>
    </source>
</evidence>
<dbReference type="PANTHER" id="PTHR23197:SF10">
    <property type="entry name" value="TARGET OF NESH-SH3"/>
    <property type="match status" value="1"/>
</dbReference>
<comment type="caution">
    <text evidence="4">The sequence shown here is derived from an EMBL/GenBank/DDBJ whole genome shotgun (WGS) entry which is preliminary data.</text>
</comment>
<accession>A0ABD0VYP3</accession>
<feature type="domain" description="Fibronectin type-III" evidence="3">
    <location>
        <begin position="668"/>
        <end position="759"/>
    </location>
</feature>
<feature type="compositionally biased region" description="Polar residues" evidence="1">
    <location>
        <begin position="407"/>
        <end position="419"/>
    </location>
</feature>
<feature type="compositionally biased region" description="Low complexity" evidence="1">
    <location>
        <begin position="421"/>
        <end position="430"/>
    </location>
</feature>
<dbReference type="SUPFAM" id="SSF49265">
    <property type="entry name" value="Fibronectin type III"/>
    <property type="match status" value="2"/>
</dbReference>